<comment type="caution">
    <text evidence="1">The sequence shown here is derived from an EMBL/GenBank/DDBJ whole genome shotgun (WGS) entry which is preliminary data.</text>
</comment>
<keyword evidence="2" id="KW-1185">Reference proteome</keyword>
<organism evidence="1 2">
    <name type="scientific">Boeremia exigua</name>
    <dbReference type="NCBI Taxonomy" id="749465"/>
    <lineage>
        <taxon>Eukaryota</taxon>
        <taxon>Fungi</taxon>
        <taxon>Dikarya</taxon>
        <taxon>Ascomycota</taxon>
        <taxon>Pezizomycotina</taxon>
        <taxon>Dothideomycetes</taxon>
        <taxon>Pleosporomycetidae</taxon>
        <taxon>Pleosporales</taxon>
        <taxon>Pleosporineae</taxon>
        <taxon>Didymellaceae</taxon>
        <taxon>Boeremia</taxon>
    </lineage>
</organism>
<name>A0ACC2IR53_9PLEO</name>
<protein>
    <submittedName>
        <fullName evidence="1">Uncharacterized protein</fullName>
    </submittedName>
</protein>
<proteinExistence type="predicted"/>
<evidence type="ECO:0000313" key="2">
    <source>
        <dbReference type="Proteomes" id="UP001153331"/>
    </source>
</evidence>
<sequence length="1522" mass="169967">MFSPEASLQSARSSLRGNRRRQRDSNGHDQPRRKRSKIAEDGASQITAGSDLKSNGSTTMNGFAGHDSAENSLVMVDMPVREKKAPPKRSLKEDSAQYLTKNANYSVRKLPSFPSALTRIPYTASAVSSAGLALAFTTDRALVWDYSSATGPTKIVTLPLPFDLRPSDPLPLGAIVRNGPTNDYGVVAVAPSSGKITFWENIDNAETRSMYPQRHQGVDGTVKLYSGEVITDLVDIEHAGFILNFSSGRLAQLTLRDSQGRPNVSTTILSGPNSSSSSLFSLRGLLGGAIRKTIASVKARPSDTKGQMEVITTTKNGVFQFWDLSWSGQQIFKYEIDVHDEILSAVQAETSSEMRTQTDVQVLDFAITEQPRIPGSVKCLTLVALFGRHTLDYSLLEVDLTAPGGTVSRTIQIKTFHQEHMSTEPTGALLVPEPGHTAFVQLPGGVVIASLAQPEETPETQLLADSGRSTLPFQDAVYFREELHIVVCGLSTAATTRKERKATALIFVQGSGILQFSAQPPNTDDTNVETLKVTARSKLEQVTFFSSKPGNVLDFSVKSRFLFSEEETARAALEISFGIISSSYEYLDKVTSSMDEQFKTRAAALRTLVSSLRSDYPALPFSTKWRLLWHAEKLAAAHKLWNWYESKLQDQQAHPDAYPEKILMSDIIKAMHERYKTPINPDLGETDPVRQYFLRDIDSIGILIPWGWNFLRTFYMKEGGGKEQPAVMQRLSEGSDVMLETLETAFSFRQANIDSYGLDSDSLEDGILKPGQGYDELSVFWTSSHNIVSSVRSLVDVGRNLAVENYEEGFQEALSQKIAKDNPRMVRIGCQTHIERFQWSLEQADEKTRDNGRVLRDEWNNKVRPQHIHGLMELGLATEGMKLAEHYRDMPTLVNLVWDESNWLEKEKAETRSKMEIAESTVKLKKIKERISRYFDTYGDDWADAFYLKHIQEGKAAQIFEPEHLNQSALSRFLRADPSRARLRWINEVSGEKDYEAAAEALFETASKQETNVWCNKVELSMCKLAMLCQKEEKTGQTQISDTPEPTKAEKVREKNYKIVQDQWEYATVQGLLYDHLSATFERALDDATAVDLLMEEYGKGPIEARPAHMTLLREGFENLIHHKVVDPALMIDILTLMNDMGEKEPTSLIQSNEFTFALRVLAANWHNIHRTTRDGLLKLIWKRLCNRDNWAEINNTKDISDASLEEFLSSTHVGWTFRGLMRLIDLDEHNRVVWPKQLTALVGAGGTHGELCVRFPMEDLREPIIKDNLLDDEILQENLDKNRLDQWFKAACRAGKNAYMREKRDMRRTSSAGAESGDEELGGEASTADGDAVNGVDQDQDVDMQESVWLEQAAPIKVPDRRPFHLPRFRHGSGIASLTEESVAPRQAARRACAARGLHAENGGGNDEAARPRRYCGAVGASRARAVQRSMRARWVLAAPRFVGRSFPNERVAEGMAKERSPAASVLLAPQVPGLFHRESIALLTSPPPIVLPAQRYSALFAQLHAAAAPSPARGVPHRRP</sequence>
<accession>A0ACC2IR53</accession>
<evidence type="ECO:0000313" key="1">
    <source>
        <dbReference type="EMBL" id="KAJ8117626.1"/>
    </source>
</evidence>
<gene>
    <name evidence="1" type="ORF">OPT61_g1206</name>
</gene>
<dbReference type="EMBL" id="JAPHNI010000046">
    <property type="protein sequence ID" value="KAJ8117626.1"/>
    <property type="molecule type" value="Genomic_DNA"/>
</dbReference>
<dbReference type="Proteomes" id="UP001153331">
    <property type="component" value="Unassembled WGS sequence"/>
</dbReference>
<reference evidence="1" key="1">
    <citation type="submission" date="2022-11" db="EMBL/GenBank/DDBJ databases">
        <title>Genome Sequence of Boeremia exigua.</title>
        <authorList>
            <person name="Buettner E."/>
        </authorList>
    </citation>
    <scope>NUCLEOTIDE SEQUENCE</scope>
    <source>
        <strain evidence="1">CU02</strain>
    </source>
</reference>